<dbReference type="RefSeq" id="WP_119871893.1">
    <property type="nucleotide sequence ID" value="NZ_BSWF01000003.1"/>
</dbReference>
<reference evidence="1 4" key="1">
    <citation type="submission" date="2020-07" db="EMBL/GenBank/DDBJ databases">
        <title>A pangenomic view of the genus Pectobacterium provides insights into genome organization, phylogeny, and virulence.</title>
        <authorList>
            <person name="Jonkheer E."/>
            <person name="Brankovics B."/>
            <person name="Houwers I."/>
            <person name="Van Der Wolf J."/>
            <person name="Bonants P."/>
            <person name="Vreeburg R."/>
            <person name="Bollema R."/>
            <person name="De Haan J."/>
            <person name="Berke L."/>
            <person name="De Ridder D."/>
            <person name="Smit S."/>
            <person name="Van Der Lee T.A.J."/>
        </authorList>
    </citation>
    <scope>NUCLEOTIDE SEQUENCE [LARGE SCALE GENOMIC DNA]</scope>
    <source>
        <strain evidence="1 4">NAK:384</strain>
    </source>
</reference>
<dbReference type="EMBL" id="CP065031">
    <property type="protein sequence ID" value="QPK25408.1"/>
    <property type="molecule type" value="Genomic_DNA"/>
</dbReference>
<gene>
    <name evidence="2" type="ORF">F126LOC_006365</name>
    <name evidence="1" type="ORF">H4F48_01710</name>
</gene>
<organism evidence="2 3">
    <name type="scientific">Pectobacterium brasiliense</name>
    <dbReference type="NCBI Taxonomy" id="180957"/>
    <lineage>
        <taxon>Bacteria</taxon>
        <taxon>Pseudomonadati</taxon>
        <taxon>Pseudomonadota</taxon>
        <taxon>Gammaproteobacteria</taxon>
        <taxon>Enterobacterales</taxon>
        <taxon>Pectobacteriaceae</taxon>
        <taxon>Pectobacterium</taxon>
    </lineage>
</organism>
<evidence type="ECO:0000313" key="3">
    <source>
        <dbReference type="Proteomes" id="UP000269351"/>
    </source>
</evidence>
<name>A0A3S1A558_9GAMM</name>
<evidence type="ECO:0000313" key="4">
    <source>
        <dbReference type="Proteomes" id="UP000762586"/>
    </source>
</evidence>
<evidence type="ECO:0000313" key="1">
    <source>
        <dbReference type="EMBL" id="MBN3104792.1"/>
    </source>
</evidence>
<dbReference type="Proteomes" id="UP000762586">
    <property type="component" value="Unassembled WGS sequence"/>
</dbReference>
<proteinExistence type="predicted"/>
<dbReference type="InterPro" id="IPR056955">
    <property type="entry name" value="ORC-CDC6-like"/>
</dbReference>
<sequence>MINENPFSLAHASGFTDKQINSFWTDLGSPEVINTIFEPSNKISKFILGGKGTGKTHLLRYYSYNVTRLRNPEIKGIDIVNESKFLAVFLRATGVDASRFEASSGVDINWQRLFGVYLELKITEQVIDALCDIKDTSDNEVFDDEGFLREVRKHITHNGLDNASALSELKEWLINQRRIIDDAVNDAAFTGEISLKAPFAIGALCLTISNAINVWNDNLTDVTLFYLIDEIENFSFKQQQVVNTLIRYGESRATFRVTGRQYAVKTYSTLADGEVNRINSEFTTVILDDLLLKTSAKFSEFAERIIFQRLSLAGKSISINNGLISDKTKKLSPKDFFEEVDVDNFYEKAIKRLNLKNDNSGFILDFEKSLNNSYKDTDFNNEISMIVSLLTDDFPLIIQKLNILLYIKKFKKEEKPLEFAKYIKNSAQLFIENRDHGFYFNAYGHYAVDLFSQICKNSSSGIGVVYAGFDTIIKMTSSNPRNLLIILGKIYDVASFRGVDFLAKDKVSLEIQTEAVLDSARFMYEADTNFGLESDIALRAIDRLAAILRTARFAMNIPEVSPLAFSFSNDDLSNGSKKILQDALNFSLLFEITDGRADRNSEKIIRKVQLNPMLSPKWSLPVSRRGDISLNKELLAAVFTQDSTFDFDHHLKRLNIKWNSITKPLSSDNKQGDLFK</sequence>
<dbReference type="AlphaFoldDB" id="A0A3S1A558"/>
<keyword evidence="4" id="KW-1185">Reference proteome</keyword>
<dbReference type="Proteomes" id="UP000269351">
    <property type="component" value="Chromosome"/>
</dbReference>
<accession>A0A3S1A558</accession>
<reference evidence="2 3" key="2">
    <citation type="submission" date="2020-11" db="EMBL/GenBank/DDBJ databases">
        <title>Complete genome sequence of Pectobacterium brasiliense strain F126.</title>
        <authorList>
            <person name="Miroshnikov K."/>
            <person name="Vo T.N.H."/>
            <person name="Khodykina M.V."/>
            <person name="Kabanova A.P."/>
            <person name="Shneider M."/>
            <person name="Korzhenkov A."/>
            <person name="Toschakov S.V."/>
            <person name="Miroshnikov K.A."/>
            <person name="Ignatov A.N."/>
            <person name="Mikhailova Y.V."/>
            <person name="Shelenkov A."/>
            <person name="Yanushevich Y.G."/>
            <person name="Evseev P.V."/>
        </authorList>
    </citation>
    <scope>NUCLEOTIDE SEQUENCE [LARGE SCALE GENOMIC DNA]</scope>
    <source>
        <strain evidence="2 3">F126</strain>
    </source>
</reference>
<protein>
    <submittedName>
        <fullName evidence="2">Uncharacterized protein</fullName>
    </submittedName>
</protein>
<evidence type="ECO:0000313" key="2">
    <source>
        <dbReference type="EMBL" id="QPK25408.1"/>
    </source>
</evidence>
<dbReference type="EMBL" id="JACGET010000002">
    <property type="protein sequence ID" value="MBN3104792.1"/>
    <property type="molecule type" value="Genomic_DNA"/>
</dbReference>
<dbReference type="Pfam" id="PF24389">
    <property type="entry name" value="ORC-CDC6-like"/>
    <property type="match status" value="1"/>
</dbReference>